<reference evidence="2 3" key="1">
    <citation type="journal article" date="2012" name="J. Bacteriol.">
        <title>Draft Genome Sequence of Oceaniovalibus guishaninsula JLT2003T.</title>
        <authorList>
            <person name="Tang K."/>
            <person name="Liu K."/>
            <person name="Jiao N."/>
        </authorList>
    </citation>
    <scope>NUCLEOTIDE SEQUENCE [LARGE SCALE GENOMIC DNA]</scope>
    <source>
        <strain evidence="2 3">JLT2003</strain>
    </source>
</reference>
<dbReference type="Gene3D" id="3.30.420.40">
    <property type="match status" value="2"/>
</dbReference>
<dbReference type="PANTHER" id="PTHR12862:SF0">
    <property type="entry name" value="N-ACETYL-D-GLUCOSAMINE KINASE"/>
    <property type="match status" value="1"/>
</dbReference>
<dbReference type="AlphaFoldDB" id="K2GK76"/>
<dbReference type="InterPro" id="IPR002731">
    <property type="entry name" value="ATPase_BadF"/>
</dbReference>
<comment type="caution">
    <text evidence="2">The sequence shown here is derived from an EMBL/GenBank/DDBJ whole genome shotgun (WGS) entry which is preliminary data.</text>
</comment>
<evidence type="ECO:0000313" key="3">
    <source>
        <dbReference type="Proteomes" id="UP000006765"/>
    </source>
</evidence>
<protein>
    <submittedName>
        <fullName evidence="2">BadF/BadG/BcrA/BcrD type ATPase</fullName>
    </submittedName>
</protein>
<dbReference type="STRING" id="1231392.OCGS_2722"/>
<dbReference type="Pfam" id="PF01869">
    <property type="entry name" value="BcrAD_BadFG"/>
    <property type="match status" value="1"/>
</dbReference>
<name>K2GK76_9RHOB</name>
<gene>
    <name evidence="2" type="ORF">OCGS_2722</name>
</gene>
<proteinExistence type="predicted"/>
<dbReference type="InterPro" id="IPR043129">
    <property type="entry name" value="ATPase_NBD"/>
</dbReference>
<dbReference type="InterPro" id="IPR039758">
    <property type="entry name" value="NAGK-like"/>
</dbReference>
<dbReference type="Proteomes" id="UP000006765">
    <property type="component" value="Unassembled WGS sequence"/>
</dbReference>
<dbReference type="PATRIC" id="fig|1231392.3.peg.2739"/>
<dbReference type="EMBL" id="AMGO01000068">
    <property type="protein sequence ID" value="EKE43131.1"/>
    <property type="molecule type" value="Genomic_DNA"/>
</dbReference>
<evidence type="ECO:0000259" key="1">
    <source>
        <dbReference type="Pfam" id="PF01869"/>
    </source>
</evidence>
<feature type="domain" description="ATPase BadF/BadG/BcrA/BcrD type" evidence="1">
    <location>
        <begin position="3"/>
        <end position="260"/>
    </location>
</feature>
<dbReference type="SUPFAM" id="SSF53067">
    <property type="entry name" value="Actin-like ATPase domain"/>
    <property type="match status" value="2"/>
</dbReference>
<organism evidence="2 3">
    <name type="scientific">Oceaniovalibus guishaninsula JLT2003</name>
    <dbReference type="NCBI Taxonomy" id="1231392"/>
    <lineage>
        <taxon>Bacteria</taxon>
        <taxon>Pseudomonadati</taxon>
        <taxon>Pseudomonadota</taxon>
        <taxon>Alphaproteobacteria</taxon>
        <taxon>Rhodobacterales</taxon>
        <taxon>Roseobacteraceae</taxon>
        <taxon>Oceaniovalibus</taxon>
    </lineage>
</organism>
<evidence type="ECO:0000313" key="2">
    <source>
        <dbReference type="EMBL" id="EKE43131.1"/>
    </source>
</evidence>
<accession>K2GK76</accession>
<dbReference type="eggNOG" id="COG2971">
    <property type="taxonomic scope" value="Bacteria"/>
</dbReference>
<keyword evidence="3" id="KW-1185">Reference proteome</keyword>
<dbReference type="PANTHER" id="PTHR12862">
    <property type="entry name" value="BADF TYPE ATPASE DOMAIN-CONTAINING PROTEIN"/>
    <property type="match status" value="1"/>
</dbReference>
<sequence length="295" mass="29770">MYLGVDMGGTASRWVALDESGGVAARGQGRGASGLIHDAPGLAAFDGALADIRAALPDRAIAAHLGITGAGFSPHPLIEERVGAVFGLPRARFGYSTDIVLAWHAAFPQGGGCLVSAGTGSVGIFIDAGGAATVVGGRGVLVDDGGSGAWIALRAIARLFRVIDDHGHPEGAERLAAALFTGIGGSDRDALRAFVHGGDRGRIGMLAVPVAQAARAGDPLALAVIEDAGGELVRLARALLGRGGPAPVAFVGGVLGLHPAIRRRIERDLAGTVAFPRIDAALHAAHIARQKDLTA</sequence>
<dbReference type="GO" id="GO:0045127">
    <property type="term" value="F:N-acetylglucosamine kinase activity"/>
    <property type="evidence" value="ECO:0007669"/>
    <property type="project" value="InterPro"/>
</dbReference>